<evidence type="ECO:0000256" key="5">
    <source>
        <dbReference type="SAM" id="SignalP"/>
    </source>
</evidence>
<sequence>MRVLLFILFSFLFIAEGPAAFAQVYTIAGKVTDSKDATPLAGAVVQAIAAADTNRKTGTVSDIDGNFVLNDMSPGAYQVQVNYLGYKVVKKTITIAATNVDMGTIAMEDAAKELKTVNVQGKQTRAEQKEDTSQFRADAYKTNPDATAEDLVGKMPGMTSDNTGVKVNGETVQQILVDGKPFFGSDPTAALRNLPAEVIDKIQVFDKLSDQSMFTGFDDGSAQKTMNIITKRAKSEGYFGKVYAGYGTDERYLAGGNLNIFNGDRRISLLGLTNNINQQNFSSEDILGVSGGSGGGRGGGGRGGGGRGGNNWGGGQGNNFMVGQQGGIATTNALGINYSDTWGKKIKVTASYFFNNSNVERRDSTARTYFAPQFYGEDATTRTENMNHRFNMRLEYNIDSSNSITFTPSASLQDNSSVTNVLAGNQMGDVLQSRSRNSTSADNTGYNTSGNLLYQHKFGKPRRTISLNMNGSLNEKSGDGTNYSLNEYITSTIDSVVRDQRYDLYTHGSTIGGNLTYTEPVGKNGQLQLSYNPSYTENASDKQTRSRDAAGNDLPNIDTTFSSIYNNTYVTQKGGVSYRVGERSSKLHFNAGVNMQQAELNGVQQFPRDITIARTFTNVLPNAMLNYKGGSGSNMRIMYRTATNLPSVSQMQNVIDVSNPLLLRTGNAELVQTYEHTLVMRYGLTDAKTARNLFMNLYLNSTQDYIGTATYIPTRDSLYTDPVSNTSILINRGGQLSRPVNLDGYLASRFFITYGVPVKAIKSNLNINAGFNYSRIPGLINDVVNYSGNYIPSAGMVLSSNVSEKLDFTLSYMGNYNIVNNTIQAQNANNFYNHAASFRINWIFANNFVFNTNITNNYYTAFSGSGDQSYFLWNAYVGYKFFKKALEARVSVYDLLNQNTSITRTVTETYVENVNTQVLRQYFMFQLTYTIRKFKSGAPPEQEKPVDVPGMPPGMGPGGRRMP</sequence>
<keyword evidence="5" id="KW-0732">Signal</keyword>
<dbReference type="Proteomes" id="UP001500067">
    <property type="component" value="Unassembled WGS sequence"/>
</dbReference>
<dbReference type="Gene3D" id="2.60.40.1120">
    <property type="entry name" value="Carboxypeptidase-like, regulatory domain"/>
    <property type="match status" value="1"/>
</dbReference>
<keyword evidence="8" id="KW-1185">Reference proteome</keyword>
<evidence type="ECO:0000256" key="2">
    <source>
        <dbReference type="ARBA" id="ARBA00023136"/>
    </source>
</evidence>
<keyword evidence="3" id="KW-0998">Cell outer membrane</keyword>
<keyword evidence="2" id="KW-0472">Membrane</keyword>
<reference evidence="8" key="1">
    <citation type="journal article" date="2019" name="Int. J. Syst. Evol. Microbiol.">
        <title>The Global Catalogue of Microorganisms (GCM) 10K type strain sequencing project: providing services to taxonomists for standard genome sequencing and annotation.</title>
        <authorList>
            <consortium name="The Broad Institute Genomics Platform"/>
            <consortium name="The Broad Institute Genome Sequencing Center for Infectious Disease"/>
            <person name="Wu L."/>
            <person name="Ma J."/>
        </authorList>
    </citation>
    <scope>NUCLEOTIDE SEQUENCE [LARGE SCALE GENOMIC DNA]</scope>
    <source>
        <strain evidence="8">JCM 32105</strain>
    </source>
</reference>
<dbReference type="Gene3D" id="2.40.170.20">
    <property type="entry name" value="TonB-dependent receptor, beta-barrel domain"/>
    <property type="match status" value="1"/>
</dbReference>
<protein>
    <recommendedName>
        <fullName evidence="6">Outer membrane protein beta-barrel domain-containing protein</fullName>
    </recommendedName>
</protein>
<name>A0ABP8NKB2_9BACT</name>
<accession>A0ABP8NKB2</accession>
<dbReference type="EMBL" id="BAABFA010000019">
    <property type="protein sequence ID" value="GAA4468715.1"/>
    <property type="molecule type" value="Genomic_DNA"/>
</dbReference>
<evidence type="ECO:0000256" key="4">
    <source>
        <dbReference type="SAM" id="MobiDB-lite"/>
    </source>
</evidence>
<comment type="subcellular location">
    <subcellularLocation>
        <location evidence="1">Cell outer membrane</location>
    </subcellularLocation>
</comment>
<feature type="region of interest" description="Disordered" evidence="4">
    <location>
        <begin position="533"/>
        <end position="553"/>
    </location>
</feature>
<feature type="domain" description="Outer membrane protein beta-barrel" evidence="6">
    <location>
        <begin position="456"/>
        <end position="859"/>
    </location>
</feature>
<dbReference type="Pfam" id="PF14905">
    <property type="entry name" value="OMP_b-brl_3"/>
    <property type="match status" value="1"/>
</dbReference>
<organism evidence="7 8">
    <name type="scientific">Nemorincola caseinilytica</name>
    <dbReference type="NCBI Taxonomy" id="2054315"/>
    <lineage>
        <taxon>Bacteria</taxon>
        <taxon>Pseudomonadati</taxon>
        <taxon>Bacteroidota</taxon>
        <taxon>Chitinophagia</taxon>
        <taxon>Chitinophagales</taxon>
        <taxon>Chitinophagaceae</taxon>
        <taxon>Nemorincola</taxon>
    </lineage>
</organism>
<gene>
    <name evidence="7" type="ORF">GCM10023093_26870</name>
</gene>
<feature type="compositionally biased region" description="Basic and acidic residues" evidence="4">
    <location>
        <begin position="539"/>
        <end position="550"/>
    </location>
</feature>
<evidence type="ECO:0000313" key="8">
    <source>
        <dbReference type="Proteomes" id="UP001500067"/>
    </source>
</evidence>
<evidence type="ECO:0000313" key="7">
    <source>
        <dbReference type="EMBL" id="GAA4468715.1"/>
    </source>
</evidence>
<feature type="region of interest" description="Disordered" evidence="4">
    <location>
        <begin position="937"/>
        <end position="963"/>
    </location>
</feature>
<dbReference type="InterPro" id="IPR036942">
    <property type="entry name" value="Beta-barrel_TonB_sf"/>
</dbReference>
<proteinExistence type="predicted"/>
<dbReference type="SUPFAM" id="SSF56935">
    <property type="entry name" value="Porins"/>
    <property type="match status" value="1"/>
</dbReference>
<dbReference type="Pfam" id="PF13620">
    <property type="entry name" value="CarboxypepD_reg"/>
    <property type="match status" value="1"/>
</dbReference>
<dbReference type="InterPro" id="IPR013784">
    <property type="entry name" value="Carb-bd-like_fold"/>
</dbReference>
<evidence type="ECO:0000256" key="1">
    <source>
        <dbReference type="ARBA" id="ARBA00004442"/>
    </source>
</evidence>
<feature type="chain" id="PRO_5045630550" description="Outer membrane protein beta-barrel domain-containing protein" evidence="5">
    <location>
        <begin position="23"/>
        <end position="963"/>
    </location>
</feature>
<evidence type="ECO:0000259" key="6">
    <source>
        <dbReference type="Pfam" id="PF14905"/>
    </source>
</evidence>
<feature type="signal peptide" evidence="5">
    <location>
        <begin position="1"/>
        <end position="22"/>
    </location>
</feature>
<evidence type="ECO:0000256" key="3">
    <source>
        <dbReference type="ARBA" id="ARBA00023237"/>
    </source>
</evidence>
<feature type="region of interest" description="Disordered" evidence="4">
    <location>
        <begin position="290"/>
        <end position="316"/>
    </location>
</feature>
<comment type="caution">
    <text evidence="7">The sequence shown here is derived from an EMBL/GenBank/DDBJ whole genome shotgun (WGS) entry which is preliminary data.</text>
</comment>
<dbReference type="SUPFAM" id="SSF49452">
    <property type="entry name" value="Starch-binding domain-like"/>
    <property type="match status" value="1"/>
</dbReference>
<dbReference type="InterPro" id="IPR041700">
    <property type="entry name" value="OMP_b-brl_3"/>
</dbReference>